<dbReference type="CDD" id="cd06223">
    <property type="entry name" value="PRTases_typeI"/>
    <property type="match status" value="1"/>
</dbReference>
<dbReference type="Pfam" id="PF09182">
    <property type="entry name" value="PuR_N"/>
    <property type="match status" value="1"/>
</dbReference>
<keyword evidence="2" id="KW-0805">Transcription regulation</keyword>
<dbReference type="GO" id="GO:0045892">
    <property type="term" value="P:negative regulation of DNA-templated transcription"/>
    <property type="evidence" value="ECO:0007669"/>
    <property type="project" value="InterPro"/>
</dbReference>
<evidence type="ECO:0000256" key="3">
    <source>
        <dbReference type="ARBA" id="ARBA00023125"/>
    </source>
</evidence>
<dbReference type="Gene3D" id="3.40.50.2020">
    <property type="match status" value="1"/>
</dbReference>
<evidence type="ECO:0000256" key="4">
    <source>
        <dbReference type="ARBA" id="ARBA00023163"/>
    </source>
</evidence>
<gene>
    <name evidence="8" type="ORF">BHF68_11680</name>
</gene>
<dbReference type="EMBL" id="MIJE01000035">
    <property type="protein sequence ID" value="OEF95751.1"/>
    <property type="molecule type" value="Genomic_DNA"/>
</dbReference>
<comment type="similarity">
    <text evidence="5">Belongs to the purine/pyrimidine phosphoribosyltransferase family. PurR subfamily.</text>
</comment>
<evidence type="ECO:0000259" key="7">
    <source>
        <dbReference type="Pfam" id="PF09182"/>
    </source>
</evidence>
<dbReference type="Gene3D" id="1.10.10.10">
    <property type="entry name" value="Winged helix-like DNA-binding domain superfamily/Winged helix DNA-binding domain"/>
    <property type="match status" value="1"/>
</dbReference>
<evidence type="ECO:0000256" key="1">
    <source>
        <dbReference type="ARBA" id="ARBA00011738"/>
    </source>
</evidence>
<accession>A0A1E5FZ29</accession>
<dbReference type="AlphaFoldDB" id="A0A1E5FZ29"/>
<dbReference type="OrthoDB" id="4213751at2"/>
<dbReference type="InterPro" id="IPR010078">
    <property type="entry name" value="PurR_Bsub"/>
</dbReference>
<dbReference type="SUPFAM" id="SSF46785">
    <property type="entry name" value="Winged helix' DNA-binding domain"/>
    <property type="match status" value="1"/>
</dbReference>
<dbReference type="InterPro" id="IPR029057">
    <property type="entry name" value="PRTase-like"/>
</dbReference>
<evidence type="ECO:0000259" key="6">
    <source>
        <dbReference type="Pfam" id="PF00156"/>
    </source>
</evidence>
<comment type="caution">
    <text evidence="8">The sequence shown here is derived from an EMBL/GenBank/DDBJ whole genome shotgun (WGS) entry which is preliminary data.</text>
</comment>
<keyword evidence="4" id="KW-0804">Transcription</keyword>
<dbReference type="PANTHER" id="PTHR43864">
    <property type="entry name" value="HYPOXANTHINE/GUANINE PHOSPHORIBOSYLTRANSFERASE"/>
    <property type="match status" value="1"/>
</dbReference>
<proteinExistence type="inferred from homology"/>
<dbReference type="InterPro" id="IPR036388">
    <property type="entry name" value="WH-like_DNA-bd_sf"/>
</dbReference>
<feature type="domain" description="Phosphoribosyltransferase" evidence="6">
    <location>
        <begin position="109"/>
        <end position="242"/>
    </location>
</feature>
<dbReference type="NCBIfam" id="TIGR01743">
    <property type="entry name" value="purR_Bsub"/>
    <property type="match status" value="1"/>
</dbReference>
<dbReference type="SUPFAM" id="SSF53271">
    <property type="entry name" value="PRTase-like"/>
    <property type="match status" value="1"/>
</dbReference>
<dbReference type="STRING" id="766136.BHF68_11680"/>
<comment type="subunit">
    <text evidence="1">Homodimer.</text>
</comment>
<evidence type="ECO:0000256" key="2">
    <source>
        <dbReference type="ARBA" id="ARBA00023015"/>
    </source>
</evidence>
<dbReference type="PANTHER" id="PTHR43864:SF2">
    <property type="entry name" value="PUR OPERON REPRESSOR"/>
    <property type="match status" value="1"/>
</dbReference>
<sequence length="272" mass="30075">MIKYKRSNRIAELTRIFIENPRTTYQLSFFSDKFQVAKSSVSEDITILEEYFEEQGLGSIVSSAGAAGGVKYIPRMRVEEARKWMLTALEKLAVAERILPGGYLYMSDLLGEPAFISGVGRIFSEAFADSGADMILTVETKGIPIALATAKYLNIPVVVARRDSKVTEGTTVSVNYVSGTSHRIQTMSLARRSIGQYRKAIILDDFMKAGGTTKGMINLLQEFQSECVGVGVLMEMSEPSNKLVSDYISLAKLTKVDELNKRIFAELGSFFI</sequence>
<dbReference type="InterPro" id="IPR050118">
    <property type="entry name" value="Pur/Pyrimidine_PRTase"/>
</dbReference>
<feature type="domain" description="Bacterial purine repressor N-terminal" evidence="7">
    <location>
        <begin position="5"/>
        <end position="74"/>
    </location>
</feature>
<dbReference type="Proteomes" id="UP000094296">
    <property type="component" value="Unassembled WGS sequence"/>
</dbReference>
<dbReference type="Pfam" id="PF00156">
    <property type="entry name" value="Pribosyltran"/>
    <property type="match status" value="1"/>
</dbReference>
<organism evidence="8 9">
    <name type="scientific">Desulfuribacillus alkaliarsenatis</name>
    <dbReference type="NCBI Taxonomy" id="766136"/>
    <lineage>
        <taxon>Bacteria</taxon>
        <taxon>Bacillati</taxon>
        <taxon>Bacillota</taxon>
        <taxon>Desulfuribacillia</taxon>
        <taxon>Desulfuribacillales</taxon>
        <taxon>Desulfuribacillaceae</taxon>
        <taxon>Desulfuribacillus</taxon>
    </lineage>
</organism>
<dbReference type="InterPro" id="IPR000836">
    <property type="entry name" value="PRTase_dom"/>
</dbReference>
<keyword evidence="3" id="KW-0238">DNA-binding</keyword>
<dbReference type="GO" id="GO:0003677">
    <property type="term" value="F:DNA binding"/>
    <property type="evidence" value="ECO:0007669"/>
    <property type="project" value="UniProtKB-KW"/>
</dbReference>
<evidence type="ECO:0000313" key="9">
    <source>
        <dbReference type="Proteomes" id="UP000094296"/>
    </source>
</evidence>
<dbReference type="InterPro" id="IPR015265">
    <property type="entry name" value="PuR_N"/>
</dbReference>
<reference evidence="8 9" key="1">
    <citation type="submission" date="2016-09" db="EMBL/GenBank/DDBJ databases">
        <title>Draft genome sequence for the type strain of Desulfuribacillus alkaliarsenatis AHT28, an obligately anaerobic, sulfidogenic bacterium isolated from Russian soda lake sediments.</title>
        <authorList>
            <person name="Abin C.A."/>
            <person name="Hollibaugh J.T."/>
        </authorList>
    </citation>
    <scope>NUCLEOTIDE SEQUENCE [LARGE SCALE GENOMIC DNA]</scope>
    <source>
        <strain evidence="8 9">AHT28</strain>
    </source>
</reference>
<evidence type="ECO:0000313" key="8">
    <source>
        <dbReference type="EMBL" id="OEF95751.1"/>
    </source>
</evidence>
<dbReference type="InterPro" id="IPR036390">
    <property type="entry name" value="WH_DNA-bd_sf"/>
</dbReference>
<keyword evidence="9" id="KW-1185">Reference proteome</keyword>
<protein>
    <submittedName>
        <fullName evidence="8">Pur operon repressor</fullName>
    </submittedName>
</protein>
<evidence type="ECO:0000256" key="5">
    <source>
        <dbReference type="ARBA" id="ARBA00049656"/>
    </source>
</evidence>
<dbReference type="GO" id="GO:0045982">
    <property type="term" value="P:negative regulation of purine nucleobase metabolic process"/>
    <property type="evidence" value="ECO:0007669"/>
    <property type="project" value="InterPro"/>
</dbReference>
<name>A0A1E5FZ29_9FIRM</name>